<accession>A0A061HI64</accession>
<feature type="compositionally biased region" description="Basic and acidic residues" evidence="1">
    <location>
        <begin position="259"/>
        <end position="287"/>
    </location>
</feature>
<reference evidence="3" key="3">
    <citation type="submission" date="2018-07" db="EMBL/GenBank/DDBJ databases">
        <authorList>
            <person name="Quirk P.G."/>
            <person name="Krulwich T.A."/>
        </authorList>
    </citation>
    <scope>NUCLEOTIDE SEQUENCE</scope>
    <source>
        <strain evidence="3">96224</strain>
    </source>
</reference>
<dbReference type="GO" id="GO:0006368">
    <property type="term" value="P:transcription elongation by RNA polymerase II"/>
    <property type="evidence" value="ECO:0007669"/>
    <property type="project" value="InterPro"/>
</dbReference>
<feature type="region of interest" description="Disordered" evidence="1">
    <location>
        <begin position="1"/>
        <end position="62"/>
    </location>
</feature>
<sequence length="439" mass="49166">MASSPDDDVSSNALNEDDLFGDEEAPVKKARELSDQELDSGDDEDRDDRAQPHGNEELDYDAGRDAQILEATLWRHIIPKPTNGEFSTLRLPKFLGIEPHAYDSTNFIPPISDHHSESKSANFSASSVALSTIRYRRDSKTGELESNTVLCKWNDGSTTISIGDQHYELETKTLAPPADSKPYQEVMDSHTYLATPSIASQLLLLIGHTSNQYTVRPNKEIEDDALEKLQKSLAAATRGGSKGDDKGGPELITNVEDPELQKKKAEIAEKERMKAQRRRENAAEKYNLHKAPIGIRNGLHIDDLEGRSGRKSTGTERKASKPRRNRSSYESDDEPRVGRSKQDEYDKEDDFLADSDEEMEESAEDDDDLDTDDDNRRERPPTKKQKNTKATVESDETDADAEADLDDDEAATPVINDTATRGRKRKVIEDDDDEEDDEE</sequence>
<dbReference type="HOGENOM" id="CLU_030892_1_0_1"/>
<reference evidence="2" key="2">
    <citation type="submission" date="2013-01" db="EMBL/GenBank/DDBJ databases">
        <title>The wheat powdery mildew genome reveals unique evolution of an obligate biotroph.</title>
        <authorList>
            <person name="Oberhaensli S."/>
            <person name="Wicker T."/>
            <person name="Keller B."/>
        </authorList>
    </citation>
    <scope>NUCLEOTIDE SEQUENCE</scope>
    <source>
        <strain evidence="2">96224</strain>
    </source>
</reference>
<dbReference type="OrthoDB" id="20844at2759"/>
<feature type="compositionally biased region" description="Basic and acidic residues" evidence="1">
    <location>
        <begin position="299"/>
        <end position="319"/>
    </location>
</feature>
<dbReference type="InterPro" id="IPR007149">
    <property type="entry name" value="Leo1"/>
</dbReference>
<evidence type="ECO:0000256" key="1">
    <source>
        <dbReference type="SAM" id="MobiDB-lite"/>
    </source>
</evidence>
<feature type="compositionally biased region" description="Basic and acidic residues" evidence="1">
    <location>
        <begin position="25"/>
        <end position="34"/>
    </location>
</feature>
<dbReference type="GO" id="GO:1990269">
    <property type="term" value="F:RNA polymerase II C-terminal domain phosphoserine binding"/>
    <property type="evidence" value="ECO:0007669"/>
    <property type="project" value="TreeGrafter"/>
</dbReference>
<evidence type="ECO:0000313" key="2">
    <source>
        <dbReference type="EMBL" id="EPQ65865.1"/>
    </source>
</evidence>
<dbReference type="EMBL" id="KE375018">
    <property type="protein sequence ID" value="EPQ65865.1"/>
    <property type="molecule type" value="Genomic_DNA"/>
</dbReference>
<dbReference type="EMBL" id="UIGY01000045">
    <property type="protein sequence ID" value="SUZ09244.1"/>
    <property type="molecule type" value="Genomic_DNA"/>
</dbReference>
<name>A0A061HI64_BLUGR</name>
<dbReference type="PANTHER" id="PTHR23146">
    <property type="entry name" value="LEO1 PROTEIN"/>
    <property type="match status" value="1"/>
</dbReference>
<feature type="compositionally biased region" description="Acidic residues" evidence="1">
    <location>
        <begin position="429"/>
        <end position="439"/>
    </location>
</feature>
<evidence type="ECO:0000313" key="3">
    <source>
        <dbReference type="EMBL" id="SUZ09244.1"/>
    </source>
</evidence>
<evidence type="ECO:0000313" key="4">
    <source>
        <dbReference type="Proteomes" id="UP000053110"/>
    </source>
</evidence>
<dbReference type="Proteomes" id="UP000053110">
    <property type="component" value="Unassembled WGS sequence"/>
</dbReference>
<dbReference type="PANTHER" id="PTHR23146:SF0">
    <property type="entry name" value="RNA POLYMERASE-ASSOCIATED PROTEIN LEO1"/>
    <property type="match status" value="1"/>
</dbReference>
<dbReference type="GO" id="GO:0032968">
    <property type="term" value="P:positive regulation of transcription elongation by RNA polymerase II"/>
    <property type="evidence" value="ECO:0007669"/>
    <property type="project" value="TreeGrafter"/>
</dbReference>
<dbReference type="GO" id="GO:0016593">
    <property type="term" value="C:Cdc73/Paf1 complex"/>
    <property type="evidence" value="ECO:0007669"/>
    <property type="project" value="InterPro"/>
</dbReference>
<feature type="compositionally biased region" description="Acidic residues" evidence="1">
    <location>
        <begin position="393"/>
        <end position="410"/>
    </location>
</feature>
<feature type="compositionally biased region" description="Acidic residues" evidence="1">
    <location>
        <begin position="345"/>
        <end position="373"/>
    </location>
</feature>
<proteinExistence type="predicted"/>
<feature type="compositionally biased region" description="Acidic residues" evidence="1">
    <location>
        <begin position="35"/>
        <end position="46"/>
    </location>
</feature>
<feature type="compositionally biased region" description="Basic and acidic residues" evidence="1">
    <location>
        <begin position="47"/>
        <end position="62"/>
    </location>
</feature>
<organism evidence="3">
    <name type="scientific">Blumeria graminis f. sp. tritici 96224</name>
    <dbReference type="NCBI Taxonomy" id="1268274"/>
    <lineage>
        <taxon>Eukaryota</taxon>
        <taxon>Fungi</taxon>
        <taxon>Dikarya</taxon>
        <taxon>Ascomycota</taxon>
        <taxon>Pezizomycotina</taxon>
        <taxon>Leotiomycetes</taxon>
        <taxon>Erysiphales</taxon>
        <taxon>Erysiphaceae</taxon>
        <taxon>Blumeria</taxon>
    </lineage>
</organism>
<dbReference type="Pfam" id="PF04004">
    <property type="entry name" value="Leo1"/>
    <property type="match status" value="1"/>
</dbReference>
<feature type="compositionally biased region" description="Acidic residues" evidence="1">
    <location>
        <begin position="1"/>
        <end position="24"/>
    </location>
</feature>
<gene>
    <name evidence="2" type="ORF">BGT96224_3510</name>
    <name evidence="3" type="ORF">BGT96224V2_LOCUS2383</name>
</gene>
<dbReference type="AlphaFoldDB" id="A0A061HI64"/>
<protein>
    <submittedName>
        <fullName evidence="3">Bgt-3510</fullName>
    </submittedName>
</protein>
<reference evidence="4" key="1">
    <citation type="journal article" date="2013" name="Nat. Genet.">
        <title>The wheat powdery mildew genome shows the unique evolution of an obligate biotroph.</title>
        <authorList>
            <person name="Wicker T."/>
            <person name="Oberhaensli S."/>
            <person name="Parlange F."/>
            <person name="Buchmann J.P."/>
            <person name="Shatalina M."/>
            <person name="Roffler S."/>
            <person name="Ben-David R."/>
            <person name="Dolezel J."/>
            <person name="Simkova H."/>
            <person name="Schulze-Lefert P."/>
            <person name="Spanu P.D."/>
            <person name="Bruggmann R."/>
            <person name="Amselem J."/>
            <person name="Quesneville H."/>
            <person name="Ver Loren van Themaat E."/>
            <person name="Paape T."/>
            <person name="Shimizu K.K."/>
            <person name="Keller B."/>
        </authorList>
    </citation>
    <scope>NUCLEOTIDE SEQUENCE [LARGE SCALE GENOMIC DNA]</scope>
    <source>
        <strain evidence="4">96224</strain>
    </source>
</reference>
<feature type="compositionally biased region" description="Basic and acidic residues" evidence="1">
    <location>
        <begin position="334"/>
        <end position="344"/>
    </location>
</feature>
<feature type="region of interest" description="Disordered" evidence="1">
    <location>
        <begin position="235"/>
        <end position="439"/>
    </location>
</feature>